<name>A0A223NX45_9SPHI</name>
<evidence type="ECO:0000313" key="1">
    <source>
        <dbReference type="EMBL" id="ASU34360.1"/>
    </source>
</evidence>
<dbReference type="RefSeq" id="WP_094570718.1">
    <property type="nucleotide sequence ID" value="NZ_CP022743.1"/>
</dbReference>
<dbReference type="EMBL" id="CP022743">
    <property type="protein sequence ID" value="ASU34360.1"/>
    <property type="molecule type" value="Genomic_DNA"/>
</dbReference>
<proteinExistence type="predicted"/>
<dbReference type="OrthoDB" id="1274915at2"/>
<organism evidence="1 2">
    <name type="scientific">Mucilaginibacter xinganensis</name>
    <dbReference type="NCBI Taxonomy" id="1234841"/>
    <lineage>
        <taxon>Bacteria</taxon>
        <taxon>Pseudomonadati</taxon>
        <taxon>Bacteroidota</taxon>
        <taxon>Sphingobacteriia</taxon>
        <taxon>Sphingobacteriales</taxon>
        <taxon>Sphingobacteriaceae</taxon>
        <taxon>Mucilaginibacter</taxon>
    </lineage>
</organism>
<dbReference type="KEGG" id="muc:MuYL_2473"/>
<keyword evidence="2" id="KW-1185">Reference proteome</keyword>
<reference evidence="1 2" key="1">
    <citation type="submission" date="2017-08" db="EMBL/GenBank/DDBJ databases">
        <title>Complete genome sequence of Mucilaginibacter sp. strain BJC16-A31.</title>
        <authorList>
            <consortium name="Henan University of Science and Technology"/>
            <person name="You X."/>
        </authorList>
    </citation>
    <scope>NUCLEOTIDE SEQUENCE [LARGE SCALE GENOMIC DNA]</scope>
    <source>
        <strain evidence="1 2">BJC16-A31</strain>
    </source>
</reference>
<gene>
    <name evidence="1" type="ORF">MuYL_2473</name>
</gene>
<dbReference type="AlphaFoldDB" id="A0A223NX45"/>
<protein>
    <submittedName>
        <fullName evidence="1">Uncharacterized protein</fullName>
    </submittedName>
</protein>
<dbReference type="Proteomes" id="UP000215002">
    <property type="component" value="Chromosome"/>
</dbReference>
<accession>A0A223NX45</accession>
<sequence length="102" mass="11022">MEDFKGTPGPWGVTHVVEGHKPGIDAYQNGKPTKTVILWATAEEWAGIINEGSEQLANANLIAAAPELLDALQNLIKWKVGTVNHYRAYNDAQSAINKALGL</sequence>
<evidence type="ECO:0000313" key="2">
    <source>
        <dbReference type="Proteomes" id="UP000215002"/>
    </source>
</evidence>